<feature type="binding site" evidence="13">
    <location>
        <begin position="36"/>
        <end position="43"/>
    </location>
    <ligand>
        <name>ATP</name>
        <dbReference type="ChEBI" id="CHEBI:30616"/>
    </ligand>
</feature>
<proteinExistence type="inferred from homology"/>
<evidence type="ECO:0000256" key="6">
    <source>
        <dbReference type="ARBA" id="ARBA00022679"/>
    </source>
</evidence>
<feature type="domain" description="APS kinase" evidence="15">
    <location>
        <begin position="28"/>
        <end position="178"/>
    </location>
</feature>
<evidence type="ECO:0000256" key="3">
    <source>
        <dbReference type="ARBA" id="ARBA00004806"/>
    </source>
</evidence>
<dbReference type="EMBL" id="CP009048">
    <property type="protein sequence ID" value="AIL64393.1"/>
    <property type="molecule type" value="Genomic_DNA"/>
</dbReference>
<keyword evidence="6 13" id="KW-0808">Transferase</keyword>
<dbReference type="OrthoDB" id="9804504at2"/>
<dbReference type="Gene3D" id="3.40.50.300">
    <property type="entry name" value="P-loop containing nucleotide triphosphate hydrolases"/>
    <property type="match status" value="1"/>
</dbReference>
<dbReference type="KEGG" id="palk:PSAKL28_52530"/>
<dbReference type="GO" id="GO:0070814">
    <property type="term" value="P:hydrogen sulfide biosynthetic process"/>
    <property type="evidence" value="ECO:0007669"/>
    <property type="project" value="UniProtKB-UniRule"/>
</dbReference>
<accession>A0A077FGP4</accession>
<evidence type="ECO:0000256" key="2">
    <source>
        <dbReference type="ARBA" id="ARBA00002632"/>
    </source>
</evidence>
<comment type="function">
    <text evidence="2 13 14">Catalyzes the synthesis of activated sulfate.</text>
</comment>
<dbReference type="SUPFAM" id="SSF52540">
    <property type="entry name" value="P-loop containing nucleoside triphosphate hydrolases"/>
    <property type="match status" value="1"/>
</dbReference>
<dbReference type="eggNOG" id="COG0529">
    <property type="taxonomic scope" value="Bacteria"/>
</dbReference>
<dbReference type="HAMAP" id="MF_00065">
    <property type="entry name" value="Adenylyl_sulf_kinase"/>
    <property type="match status" value="1"/>
</dbReference>
<evidence type="ECO:0000313" key="17">
    <source>
        <dbReference type="Proteomes" id="UP000028931"/>
    </source>
</evidence>
<evidence type="ECO:0000256" key="7">
    <source>
        <dbReference type="ARBA" id="ARBA00022741"/>
    </source>
</evidence>
<evidence type="ECO:0000259" key="15">
    <source>
        <dbReference type="Pfam" id="PF01583"/>
    </source>
</evidence>
<dbReference type="PANTHER" id="PTHR11055">
    <property type="entry name" value="BIFUNCTIONAL 3'-PHOSPHOADENOSINE 5'-PHOSPHOSULFATE SYNTHASE"/>
    <property type="match status" value="1"/>
</dbReference>
<dbReference type="RefSeq" id="WP_075226614.1">
    <property type="nucleotide sequence ID" value="NZ_CP009048.1"/>
</dbReference>
<keyword evidence="13" id="KW-0597">Phosphoprotein</keyword>
<dbReference type="UniPathway" id="UPA00140">
    <property type="reaction ID" value="UER00205"/>
</dbReference>
<evidence type="ECO:0000256" key="11">
    <source>
        <dbReference type="ARBA" id="ARBA00031393"/>
    </source>
</evidence>
<feature type="active site" description="Phosphoserine intermediate" evidence="13">
    <location>
        <position position="110"/>
    </location>
</feature>
<dbReference type="Pfam" id="PF01583">
    <property type="entry name" value="APS_kinase"/>
    <property type="match status" value="1"/>
</dbReference>
<evidence type="ECO:0000256" key="5">
    <source>
        <dbReference type="ARBA" id="ARBA00012121"/>
    </source>
</evidence>
<protein>
    <recommendedName>
        <fullName evidence="5 13">Adenylyl-sulfate kinase</fullName>
        <ecNumber evidence="5 13">2.7.1.25</ecNumber>
    </recommendedName>
    <alternativeName>
        <fullName evidence="11 13">APS kinase</fullName>
    </alternativeName>
    <alternativeName>
        <fullName evidence="12 13">ATP adenosine-5'-phosphosulfate 3'-phosphotransferase</fullName>
    </alternativeName>
    <alternativeName>
        <fullName evidence="10 13">Adenosine-5'-phosphosulfate kinase</fullName>
    </alternativeName>
</protein>
<comment type="catalytic activity">
    <reaction evidence="1 13 14">
        <text>adenosine 5'-phosphosulfate + ATP = 3'-phosphoadenylyl sulfate + ADP + H(+)</text>
        <dbReference type="Rhea" id="RHEA:24152"/>
        <dbReference type="ChEBI" id="CHEBI:15378"/>
        <dbReference type="ChEBI" id="CHEBI:30616"/>
        <dbReference type="ChEBI" id="CHEBI:58243"/>
        <dbReference type="ChEBI" id="CHEBI:58339"/>
        <dbReference type="ChEBI" id="CHEBI:456216"/>
        <dbReference type="EC" id="2.7.1.25"/>
    </reaction>
</comment>
<evidence type="ECO:0000256" key="10">
    <source>
        <dbReference type="ARBA" id="ARBA00029724"/>
    </source>
</evidence>
<dbReference type="GO" id="GO:0004020">
    <property type="term" value="F:adenylylsulfate kinase activity"/>
    <property type="evidence" value="ECO:0007669"/>
    <property type="project" value="UniProtKB-UniRule"/>
</dbReference>
<evidence type="ECO:0000256" key="4">
    <source>
        <dbReference type="ARBA" id="ARBA00007008"/>
    </source>
</evidence>
<dbReference type="GO" id="GO:0000103">
    <property type="term" value="P:sulfate assimilation"/>
    <property type="evidence" value="ECO:0007669"/>
    <property type="project" value="UniProtKB-UniRule"/>
</dbReference>
<keyword evidence="9 13" id="KW-0067">ATP-binding</keyword>
<dbReference type="Proteomes" id="UP000028931">
    <property type="component" value="Chromosome"/>
</dbReference>
<evidence type="ECO:0000313" key="16">
    <source>
        <dbReference type="EMBL" id="AIL64393.1"/>
    </source>
</evidence>
<dbReference type="PANTHER" id="PTHR11055:SF1">
    <property type="entry name" value="PAPS SYNTHETASE, ISOFORM D"/>
    <property type="match status" value="1"/>
</dbReference>
<evidence type="ECO:0000256" key="13">
    <source>
        <dbReference type="HAMAP-Rule" id="MF_00065"/>
    </source>
</evidence>
<evidence type="ECO:0000256" key="9">
    <source>
        <dbReference type="ARBA" id="ARBA00022840"/>
    </source>
</evidence>
<dbReference type="InterPro" id="IPR002891">
    <property type="entry name" value="APS"/>
</dbReference>
<organism evidence="16 17">
    <name type="scientific">Pseudomonas alkylphenolica</name>
    <dbReference type="NCBI Taxonomy" id="237609"/>
    <lineage>
        <taxon>Bacteria</taxon>
        <taxon>Pseudomonadati</taxon>
        <taxon>Pseudomonadota</taxon>
        <taxon>Gammaproteobacteria</taxon>
        <taxon>Pseudomonadales</taxon>
        <taxon>Pseudomonadaceae</taxon>
        <taxon>Pseudomonas</taxon>
    </lineage>
</organism>
<keyword evidence="8 13" id="KW-0418">Kinase</keyword>
<evidence type="ECO:0000256" key="14">
    <source>
        <dbReference type="RuleBase" id="RU004347"/>
    </source>
</evidence>
<dbReference type="NCBIfam" id="TIGR00455">
    <property type="entry name" value="apsK"/>
    <property type="match status" value="1"/>
</dbReference>
<comment type="pathway">
    <text evidence="3 13 14">Sulfur metabolism; hydrogen sulfide biosynthesis; sulfite from sulfate: step 2/3.</text>
</comment>
<dbReference type="InterPro" id="IPR027417">
    <property type="entry name" value="P-loop_NTPase"/>
</dbReference>
<dbReference type="InterPro" id="IPR059117">
    <property type="entry name" value="APS_kinase_dom"/>
</dbReference>
<dbReference type="EC" id="2.7.1.25" evidence="5 13"/>
<dbReference type="NCBIfam" id="NF003013">
    <property type="entry name" value="PRK03846.1"/>
    <property type="match status" value="1"/>
</dbReference>
<keyword evidence="7 13" id="KW-0547">Nucleotide-binding</keyword>
<name>A0A077FGP4_9PSED</name>
<comment type="similarity">
    <text evidence="4 13 14">Belongs to the APS kinase family.</text>
</comment>
<evidence type="ECO:0000256" key="12">
    <source>
        <dbReference type="ARBA" id="ARBA00031464"/>
    </source>
</evidence>
<evidence type="ECO:0000256" key="8">
    <source>
        <dbReference type="ARBA" id="ARBA00022777"/>
    </source>
</evidence>
<dbReference type="HOGENOM" id="CLU_046932_1_0_6"/>
<evidence type="ECO:0000256" key="1">
    <source>
        <dbReference type="ARBA" id="ARBA00001823"/>
    </source>
</evidence>
<reference evidence="16 17" key="1">
    <citation type="submission" date="2014-07" db="EMBL/GenBank/DDBJ databases">
        <authorList>
            <person name="Lee K."/>
            <person name="Lim J.Y."/>
            <person name="Hwang I."/>
        </authorList>
    </citation>
    <scope>NUCLEOTIDE SEQUENCE [LARGE SCALE GENOMIC DNA]</scope>
    <source>
        <strain evidence="16 17">KL28</strain>
    </source>
</reference>
<dbReference type="AlphaFoldDB" id="A0A077FGP4"/>
<dbReference type="GO" id="GO:0005524">
    <property type="term" value="F:ATP binding"/>
    <property type="evidence" value="ECO:0007669"/>
    <property type="project" value="UniProtKB-UniRule"/>
</dbReference>
<dbReference type="CDD" id="cd02027">
    <property type="entry name" value="APSK"/>
    <property type="match status" value="1"/>
</dbReference>
<gene>
    <name evidence="13" type="primary">cysC</name>
    <name evidence="16" type="ORF">PSAKL28_52530</name>
</gene>
<sequence length="200" mass="22464">MSTGLSSQVRWHEQQVTTQMRSELMRQKGACIWFTGLSGSGKSTLANALDYELHRAGKRTYLLDGDNFRHGLCRDLGMNESDRVENIRRAGEVAKLMVDAGLVVICAFISPYQRDRDRVRALFGPSQFLEVYVSTPLAQCEHRDPKGLYNKARRGLINGFTGIDSPYEIPTTAEFIVDTSVEPLQDSVRRLLGHSEQLVS</sequence>